<keyword evidence="3" id="KW-1003">Cell membrane</keyword>
<proteinExistence type="inferred from homology"/>
<accession>A0A0D6NI08</accession>
<evidence type="ECO:0000256" key="4">
    <source>
        <dbReference type="ARBA" id="ARBA00022692"/>
    </source>
</evidence>
<feature type="transmembrane region" description="Helical" evidence="7">
    <location>
        <begin position="313"/>
        <end position="338"/>
    </location>
</feature>
<comment type="similarity">
    <text evidence="2">Belongs to the UPF0324 family.</text>
</comment>
<evidence type="ECO:0000256" key="7">
    <source>
        <dbReference type="SAM" id="Phobius"/>
    </source>
</evidence>
<comment type="caution">
    <text evidence="8">The sequence shown here is derived from an EMBL/GenBank/DDBJ whole genome shotgun (WGS) entry which is preliminary data.</text>
</comment>
<dbReference type="RefSeq" id="WP_048840137.1">
    <property type="nucleotide sequence ID" value="NZ_BAMX01000006.1"/>
</dbReference>
<sequence>MQTFKTQPTQRVLAANRALLGQWGVSGLHTVKRLAPGVALCLAVSGLAYGAAQLEQMFFGNMWLEQLVLAIIIGAIVRNAVPLGAATQCGINFCAKQVLDVAVMLLGCAVSTQVLLSAGAGLPLGIAGFVVLAIFASYGLGRLFGLPQQLALLIACGNAICGNSAIAAVAPVIRARGEDVAAAISFTALLGVLLVLVLPVCAPLFHMHGVHYGALAGLTVYAVPQVLAATAGVGAVAVQFGTLVKLTRVLMLGPVVLVLALITHKAQQAAAHTPSVAGQMLQPNTKPFVVGQFVPWFIVGFLVLAALRSFNLLPLVCVPIAAHVSTVLTVLAMAALGLSTNLRAVAKCGVRVSVVVLLSLILLVLAGFGFIALFGL</sequence>
<dbReference type="PANTHER" id="PTHR30106:SF2">
    <property type="entry name" value="UPF0324 INNER MEMBRANE PROTEIN YEIH"/>
    <property type="match status" value="1"/>
</dbReference>
<accession>A0A6N3SYH1</accession>
<evidence type="ECO:0000313" key="9">
    <source>
        <dbReference type="Proteomes" id="UP000032670"/>
    </source>
</evidence>
<dbReference type="EMBL" id="BAMX01000006">
    <property type="protein sequence ID" value="GAN65076.1"/>
    <property type="molecule type" value="Genomic_DNA"/>
</dbReference>
<keyword evidence="6 7" id="KW-0472">Membrane</keyword>
<dbReference type="Proteomes" id="UP000032670">
    <property type="component" value="Unassembled WGS sequence"/>
</dbReference>
<dbReference type="Pfam" id="PF03601">
    <property type="entry name" value="Cons_hypoth698"/>
    <property type="match status" value="1"/>
</dbReference>
<feature type="transmembrane region" description="Helical" evidence="7">
    <location>
        <begin position="152"/>
        <end position="174"/>
    </location>
</feature>
<protein>
    <submittedName>
        <fullName evidence="8">Uncharacterized protein</fullName>
    </submittedName>
</protein>
<evidence type="ECO:0000256" key="5">
    <source>
        <dbReference type="ARBA" id="ARBA00022989"/>
    </source>
</evidence>
<comment type="subcellular location">
    <subcellularLocation>
        <location evidence="1">Cell membrane</location>
        <topology evidence="1">Multi-pass membrane protein</topology>
    </subcellularLocation>
</comment>
<feature type="transmembrane region" description="Helical" evidence="7">
    <location>
        <begin position="58"/>
        <end position="77"/>
    </location>
</feature>
<evidence type="ECO:0000256" key="6">
    <source>
        <dbReference type="ARBA" id="ARBA00023136"/>
    </source>
</evidence>
<evidence type="ECO:0000313" key="8">
    <source>
        <dbReference type="EMBL" id="GAN65076.1"/>
    </source>
</evidence>
<feature type="transmembrane region" description="Helical" evidence="7">
    <location>
        <begin position="34"/>
        <end position="52"/>
    </location>
</feature>
<dbReference type="GO" id="GO:0005886">
    <property type="term" value="C:plasma membrane"/>
    <property type="evidence" value="ECO:0007669"/>
    <property type="project" value="UniProtKB-SubCell"/>
</dbReference>
<feature type="transmembrane region" description="Helical" evidence="7">
    <location>
        <begin position="122"/>
        <end position="140"/>
    </location>
</feature>
<organism evidence="8 9">
    <name type="scientific">Acetobacter orientalis</name>
    <dbReference type="NCBI Taxonomy" id="146474"/>
    <lineage>
        <taxon>Bacteria</taxon>
        <taxon>Pseudomonadati</taxon>
        <taxon>Pseudomonadota</taxon>
        <taxon>Alphaproteobacteria</taxon>
        <taxon>Acetobacterales</taxon>
        <taxon>Acetobacteraceae</taxon>
        <taxon>Acetobacter</taxon>
    </lineage>
</organism>
<feature type="transmembrane region" description="Helical" evidence="7">
    <location>
        <begin position="180"/>
        <end position="205"/>
    </location>
</feature>
<keyword evidence="9" id="KW-1185">Reference proteome</keyword>
<evidence type="ECO:0000256" key="1">
    <source>
        <dbReference type="ARBA" id="ARBA00004651"/>
    </source>
</evidence>
<reference evidence="8 9" key="1">
    <citation type="submission" date="2012-11" db="EMBL/GenBank/DDBJ databases">
        <title>Whole genome sequence of Acetobacter orientalis 21F-2.</title>
        <authorList>
            <person name="Azuma Y."/>
            <person name="Higashiura N."/>
            <person name="Hirakawa H."/>
            <person name="Matsushita K."/>
        </authorList>
    </citation>
    <scope>NUCLEOTIDE SEQUENCE [LARGE SCALE GENOMIC DNA]</scope>
    <source>
        <strain evidence="8 9">21F-2</strain>
    </source>
</reference>
<evidence type="ECO:0000256" key="3">
    <source>
        <dbReference type="ARBA" id="ARBA00022475"/>
    </source>
</evidence>
<feature type="transmembrane region" description="Helical" evidence="7">
    <location>
        <begin position="212"/>
        <end position="240"/>
    </location>
</feature>
<dbReference type="PANTHER" id="PTHR30106">
    <property type="entry name" value="INNER MEMBRANE PROTEIN YEIH-RELATED"/>
    <property type="match status" value="1"/>
</dbReference>
<dbReference type="GeneID" id="76203219"/>
<dbReference type="AlphaFoldDB" id="A0A0D6NI08"/>
<feature type="transmembrane region" description="Helical" evidence="7">
    <location>
        <begin position="350"/>
        <end position="374"/>
    </location>
</feature>
<keyword evidence="4 7" id="KW-0812">Transmembrane</keyword>
<evidence type="ECO:0000256" key="2">
    <source>
        <dbReference type="ARBA" id="ARBA00007977"/>
    </source>
</evidence>
<dbReference type="InterPro" id="IPR018383">
    <property type="entry name" value="UPF0324_pro"/>
</dbReference>
<keyword evidence="5 7" id="KW-1133">Transmembrane helix</keyword>
<feature type="transmembrane region" description="Helical" evidence="7">
    <location>
        <begin position="287"/>
        <end position="307"/>
    </location>
</feature>
<name>A0A0D6NI08_9PROT</name>
<gene>
    <name evidence="8" type="ORF">Abor_006_030</name>
</gene>